<comment type="similarity">
    <text evidence="1 2">Belongs to the UPF0125 (RnfH) family.</text>
</comment>
<reference evidence="3 4" key="1">
    <citation type="submission" date="2018-12" db="EMBL/GenBank/DDBJ databases">
        <authorList>
            <consortium name="Pathogen Informatics"/>
        </authorList>
    </citation>
    <scope>NUCLEOTIDE SEQUENCE [LARGE SCALE GENOMIC DNA]</scope>
    <source>
        <strain evidence="3 4">NCTC10296</strain>
    </source>
</reference>
<dbReference type="PANTHER" id="PTHR37483">
    <property type="entry name" value="UPF0125 PROTEIN RATB"/>
    <property type="match status" value="1"/>
</dbReference>
<dbReference type="InterPro" id="IPR005346">
    <property type="entry name" value="RnfH"/>
</dbReference>
<dbReference type="HAMAP" id="MF_00460">
    <property type="entry name" value="UPF0125_RnfH"/>
    <property type="match status" value="1"/>
</dbReference>
<name>A0A1X3CTA1_9NEIS</name>
<dbReference type="PANTHER" id="PTHR37483:SF1">
    <property type="entry name" value="UPF0125 PROTEIN RATB"/>
    <property type="match status" value="1"/>
</dbReference>
<dbReference type="EMBL" id="LR134313">
    <property type="protein sequence ID" value="VEF03271.1"/>
    <property type="molecule type" value="Genomic_DNA"/>
</dbReference>
<evidence type="ECO:0000313" key="3">
    <source>
        <dbReference type="EMBL" id="VEF03271.1"/>
    </source>
</evidence>
<dbReference type="RefSeq" id="WP_085417327.1">
    <property type="nucleotide sequence ID" value="NZ_CAUJPY010000030.1"/>
</dbReference>
<dbReference type="NCBIfam" id="NF002490">
    <property type="entry name" value="PRK01777.1"/>
    <property type="match status" value="1"/>
</dbReference>
<dbReference type="SUPFAM" id="SSF54285">
    <property type="entry name" value="MoaD/ThiS"/>
    <property type="match status" value="1"/>
</dbReference>
<organism evidence="3 4">
    <name type="scientific">Neisseria canis</name>
    <dbReference type="NCBI Taxonomy" id="493"/>
    <lineage>
        <taxon>Bacteria</taxon>
        <taxon>Pseudomonadati</taxon>
        <taxon>Pseudomonadota</taxon>
        <taxon>Betaproteobacteria</taxon>
        <taxon>Neisseriales</taxon>
        <taxon>Neisseriaceae</taxon>
        <taxon>Neisseria</taxon>
    </lineage>
</organism>
<dbReference type="AlphaFoldDB" id="A0A1X3CTA1"/>
<dbReference type="Pfam" id="PF03658">
    <property type="entry name" value="Ub-RnfH"/>
    <property type="match status" value="1"/>
</dbReference>
<accession>A0A1X3CTA1</accession>
<evidence type="ECO:0000256" key="2">
    <source>
        <dbReference type="HAMAP-Rule" id="MF_00460"/>
    </source>
</evidence>
<dbReference type="Proteomes" id="UP000279284">
    <property type="component" value="Chromosome"/>
</dbReference>
<protein>
    <recommendedName>
        <fullName evidence="2">UPF0125 protein NCTC10296_02233</fullName>
    </recommendedName>
</protein>
<dbReference type="InterPro" id="IPR037021">
    <property type="entry name" value="RnfH_sf"/>
</dbReference>
<evidence type="ECO:0000313" key="4">
    <source>
        <dbReference type="Proteomes" id="UP000279284"/>
    </source>
</evidence>
<dbReference type="KEGG" id="nci:NCTC10296_02233"/>
<dbReference type="Gene3D" id="3.10.20.280">
    <property type="entry name" value="RnfH-like"/>
    <property type="match status" value="1"/>
</dbReference>
<dbReference type="OrthoDB" id="9796575at2"/>
<dbReference type="InterPro" id="IPR016155">
    <property type="entry name" value="Mopterin_synth/thiamin_S_b"/>
</dbReference>
<dbReference type="STRING" id="493.BWD07_10280"/>
<evidence type="ECO:0000256" key="1">
    <source>
        <dbReference type="ARBA" id="ARBA00010645"/>
    </source>
</evidence>
<keyword evidence="4" id="KW-1185">Reference proteome</keyword>
<proteinExistence type="inferred from homology"/>
<gene>
    <name evidence="3" type="ORF">NCTC10296_02233</name>
</gene>
<sequence>MDKITIEIVYGTAERQHLQRMQVESGTTARQAVIQSEMAGLFPQADIADAPLGIFGKQVKDDTVLRHNDRVEIYRPLLIDPKEARRLRVSDRHTATNKGK</sequence>